<evidence type="ECO:0000259" key="4">
    <source>
        <dbReference type="SMART" id="SM00020"/>
    </source>
</evidence>
<dbReference type="eggNOG" id="KOG3627">
    <property type="taxonomic scope" value="Eukaryota"/>
</dbReference>
<dbReference type="InterPro" id="IPR043504">
    <property type="entry name" value="Peptidase_S1_PA_chymotrypsin"/>
</dbReference>
<dbReference type="InterPro" id="IPR018114">
    <property type="entry name" value="TRYPSIN_HIS"/>
</dbReference>
<feature type="domain" description="Peptidase S1" evidence="4">
    <location>
        <begin position="14"/>
        <end position="193"/>
    </location>
</feature>
<protein>
    <recommendedName>
        <fullName evidence="4">Peptidase S1 domain-containing protein</fullName>
    </recommendedName>
</protein>
<dbReference type="Pfam" id="PF00089">
    <property type="entry name" value="Trypsin"/>
    <property type="match status" value="2"/>
</dbReference>
<accession>K7GF52</accession>
<organism evidence="5 6">
    <name type="scientific">Pelodiscus sinensis</name>
    <name type="common">Chinese softshell turtle</name>
    <name type="synonym">Trionyx sinensis</name>
    <dbReference type="NCBI Taxonomy" id="13735"/>
    <lineage>
        <taxon>Eukaryota</taxon>
        <taxon>Metazoa</taxon>
        <taxon>Chordata</taxon>
        <taxon>Craniata</taxon>
        <taxon>Vertebrata</taxon>
        <taxon>Euteleostomi</taxon>
        <taxon>Archelosauria</taxon>
        <taxon>Testudinata</taxon>
        <taxon>Testudines</taxon>
        <taxon>Cryptodira</taxon>
        <taxon>Trionychia</taxon>
        <taxon>Trionychidae</taxon>
        <taxon>Pelodiscus</taxon>
    </lineage>
</organism>
<keyword evidence="6" id="KW-1185">Reference proteome</keyword>
<dbReference type="EMBL" id="AGCU01015031">
    <property type="status" value="NOT_ANNOTATED_CDS"/>
    <property type="molecule type" value="Genomic_DNA"/>
</dbReference>
<reference evidence="6" key="1">
    <citation type="submission" date="2011-10" db="EMBL/GenBank/DDBJ databases">
        <authorList>
            <consortium name="Soft-shell Turtle Genome Consortium"/>
        </authorList>
    </citation>
    <scope>NUCLEOTIDE SEQUENCE [LARGE SCALE GENOMIC DNA]</scope>
    <source>
        <strain evidence="6">Daiwa-1</strain>
    </source>
</reference>
<dbReference type="GO" id="GO:0005737">
    <property type="term" value="C:cytoplasm"/>
    <property type="evidence" value="ECO:0007669"/>
    <property type="project" value="TreeGrafter"/>
</dbReference>
<dbReference type="Proteomes" id="UP000007267">
    <property type="component" value="Unassembled WGS sequence"/>
</dbReference>
<name>K7GF52_PELSI</name>
<dbReference type="PANTHER" id="PTHR24271">
    <property type="entry name" value="KALLIKREIN-RELATED"/>
    <property type="match status" value="1"/>
</dbReference>
<evidence type="ECO:0000256" key="2">
    <source>
        <dbReference type="ARBA" id="ARBA00023145"/>
    </source>
</evidence>
<dbReference type="SMART" id="SM00020">
    <property type="entry name" value="Tryp_SPc"/>
    <property type="match status" value="1"/>
</dbReference>
<dbReference type="InterPro" id="IPR001254">
    <property type="entry name" value="Trypsin_dom"/>
</dbReference>
<dbReference type="Gene3D" id="2.40.10.10">
    <property type="entry name" value="Trypsin-like serine proteases"/>
    <property type="match status" value="3"/>
</dbReference>
<keyword evidence="2" id="KW-0865">Zymogen</keyword>
<dbReference type="GO" id="GO:0006508">
    <property type="term" value="P:proteolysis"/>
    <property type="evidence" value="ECO:0007669"/>
    <property type="project" value="InterPro"/>
</dbReference>
<dbReference type="InterPro" id="IPR009003">
    <property type="entry name" value="Peptidase_S1_PA"/>
</dbReference>
<sequence>MSGGIQGNVEGIKGDVGGSDTSPTGVLLALGPSREALVCTVLGSSLFPGGVMQSPANLPPEADMAPVLSITTELGQVRCGGFLIRQDFVLTAAHCNGLEDKARLTKAVQLLPLPQEGEEVMPGDVCNVAGWGNTRARGFVLPSKLQEVDLKVVEAERCWRWRYHWFDSTTMLCVGDPREVEKSTFRKAPSPALEI</sequence>
<reference evidence="5" key="4">
    <citation type="submission" date="2025-09" db="UniProtKB">
        <authorList>
            <consortium name="Ensembl"/>
        </authorList>
    </citation>
    <scope>IDENTIFICATION</scope>
</reference>
<dbReference type="Ensembl" id="ENSPSIT00000018999.1">
    <property type="protein sequence ID" value="ENSPSIP00000018913.1"/>
    <property type="gene ID" value="ENSPSIG00000016816.1"/>
</dbReference>
<dbReference type="AlphaFoldDB" id="K7GF52"/>
<keyword evidence="3" id="KW-1015">Disulfide bond</keyword>
<dbReference type="GO" id="GO:0004252">
    <property type="term" value="F:serine-type endopeptidase activity"/>
    <property type="evidence" value="ECO:0007669"/>
    <property type="project" value="InterPro"/>
</dbReference>
<dbReference type="PROSITE" id="PS00134">
    <property type="entry name" value="TRYPSIN_HIS"/>
    <property type="match status" value="1"/>
</dbReference>
<evidence type="ECO:0000256" key="1">
    <source>
        <dbReference type="ARBA" id="ARBA00022729"/>
    </source>
</evidence>
<evidence type="ECO:0000313" key="5">
    <source>
        <dbReference type="Ensembl" id="ENSPSIP00000018913.1"/>
    </source>
</evidence>
<dbReference type="PANTHER" id="PTHR24271:SF81">
    <property type="entry name" value="GRANZYME B"/>
    <property type="match status" value="1"/>
</dbReference>
<proteinExistence type="predicted"/>
<dbReference type="SUPFAM" id="SSF50494">
    <property type="entry name" value="Trypsin-like serine proteases"/>
    <property type="match status" value="1"/>
</dbReference>
<dbReference type="HOGENOM" id="CLU_1395923_0_0_1"/>
<reference evidence="6" key="2">
    <citation type="journal article" date="2013" name="Nat. Genet.">
        <title>The draft genomes of soft-shell turtle and green sea turtle yield insights into the development and evolution of the turtle-specific body plan.</title>
        <authorList>
            <person name="Wang Z."/>
            <person name="Pascual-Anaya J."/>
            <person name="Zadissa A."/>
            <person name="Li W."/>
            <person name="Niimura Y."/>
            <person name="Huang Z."/>
            <person name="Li C."/>
            <person name="White S."/>
            <person name="Xiong Z."/>
            <person name="Fang D."/>
            <person name="Wang B."/>
            <person name="Ming Y."/>
            <person name="Chen Y."/>
            <person name="Zheng Y."/>
            <person name="Kuraku S."/>
            <person name="Pignatelli M."/>
            <person name="Herrero J."/>
            <person name="Beal K."/>
            <person name="Nozawa M."/>
            <person name="Li Q."/>
            <person name="Wang J."/>
            <person name="Zhang H."/>
            <person name="Yu L."/>
            <person name="Shigenobu S."/>
            <person name="Wang J."/>
            <person name="Liu J."/>
            <person name="Flicek P."/>
            <person name="Searle S."/>
            <person name="Wang J."/>
            <person name="Kuratani S."/>
            <person name="Yin Y."/>
            <person name="Aken B."/>
            <person name="Zhang G."/>
            <person name="Irie N."/>
        </authorList>
    </citation>
    <scope>NUCLEOTIDE SEQUENCE [LARGE SCALE GENOMIC DNA]</scope>
    <source>
        <strain evidence="6">Daiwa-1</strain>
    </source>
</reference>
<evidence type="ECO:0000256" key="3">
    <source>
        <dbReference type="ARBA" id="ARBA00023157"/>
    </source>
</evidence>
<evidence type="ECO:0000313" key="6">
    <source>
        <dbReference type="Proteomes" id="UP000007267"/>
    </source>
</evidence>
<keyword evidence="1" id="KW-0732">Signal</keyword>
<dbReference type="GeneTree" id="ENSGT01030000234551"/>
<reference evidence="5" key="3">
    <citation type="submission" date="2025-08" db="UniProtKB">
        <authorList>
            <consortium name="Ensembl"/>
        </authorList>
    </citation>
    <scope>IDENTIFICATION</scope>
</reference>